<dbReference type="InterPro" id="IPR036584">
    <property type="entry name" value="FliS_sf"/>
</dbReference>
<keyword evidence="3 6" id="KW-0963">Cytoplasm</keyword>
<dbReference type="NCBIfam" id="TIGR00208">
    <property type="entry name" value="fliS"/>
    <property type="match status" value="1"/>
</dbReference>
<gene>
    <name evidence="7" type="ORF">ZBT109_1660</name>
</gene>
<organism evidence="7 8">
    <name type="scientific">Zymobacter palmae</name>
    <dbReference type="NCBI Taxonomy" id="33074"/>
    <lineage>
        <taxon>Bacteria</taxon>
        <taxon>Pseudomonadati</taxon>
        <taxon>Pseudomonadota</taxon>
        <taxon>Gammaproteobacteria</taxon>
        <taxon>Oceanospirillales</taxon>
        <taxon>Halomonadaceae</taxon>
        <taxon>Zymobacter group</taxon>
        <taxon>Zymobacter</taxon>
    </lineage>
</organism>
<dbReference type="PANTHER" id="PTHR34773:SF1">
    <property type="entry name" value="FLAGELLAR SECRETION CHAPERONE FLIS"/>
    <property type="match status" value="1"/>
</dbReference>
<sequence length="138" mass="14913">MKRVGMLTRKGAQAYATVGLETAVMGASPHQLIVLLYDGLEKALNRALWALDEGKVAERGMAISKAITILDNGLDAALDMEKGGELSENLHNLYGYMSRTLLKANIKVDRNSIEHVADMVNDIATAWRSIGDNGKGLS</sequence>
<evidence type="ECO:0000313" key="7">
    <source>
        <dbReference type="EMBL" id="BBG30416.1"/>
    </source>
</evidence>
<keyword evidence="4 6" id="KW-1005">Bacterial flagellum biogenesis</keyword>
<reference evidence="7 8" key="1">
    <citation type="submission" date="2018-09" db="EMBL/GenBank/DDBJ databases">
        <title>Zymobacter palmae IAM14233 (=T109) whole genome analysis.</title>
        <authorList>
            <person name="Yanase H."/>
        </authorList>
    </citation>
    <scope>NUCLEOTIDE SEQUENCE [LARGE SCALE GENOMIC DNA]</scope>
    <source>
        <strain evidence="7 8">IAM14233</strain>
    </source>
</reference>
<evidence type="ECO:0000256" key="6">
    <source>
        <dbReference type="PIRNR" id="PIRNR039090"/>
    </source>
</evidence>
<dbReference type="SUPFAM" id="SSF101116">
    <property type="entry name" value="Flagellar export chaperone FliS"/>
    <property type="match status" value="1"/>
</dbReference>
<dbReference type="GO" id="GO:0005829">
    <property type="term" value="C:cytosol"/>
    <property type="evidence" value="ECO:0007669"/>
    <property type="project" value="UniProtKB-SubCell"/>
</dbReference>
<keyword evidence="8" id="KW-1185">Reference proteome</keyword>
<dbReference type="GO" id="GO:0071973">
    <property type="term" value="P:bacterial-type flagellum-dependent cell motility"/>
    <property type="evidence" value="ECO:0007669"/>
    <property type="project" value="TreeGrafter"/>
</dbReference>
<keyword evidence="7" id="KW-0282">Flagellum</keyword>
<dbReference type="CDD" id="cd16098">
    <property type="entry name" value="FliS"/>
    <property type="match status" value="1"/>
</dbReference>
<dbReference type="Gene3D" id="1.20.120.340">
    <property type="entry name" value="Flagellar protein FliS"/>
    <property type="match status" value="1"/>
</dbReference>
<evidence type="ECO:0000256" key="4">
    <source>
        <dbReference type="ARBA" id="ARBA00022795"/>
    </source>
</evidence>
<accession>A0A348HFL4</accession>
<keyword evidence="5" id="KW-0143">Chaperone</keyword>
<dbReference type="KEGG" id="zpl:ZBT109_1660"/>
<name>A0A348HFL4_9GAMM</name>
<dbReference type="STRING" id="1123510.GCA_000620025_00829"/>
<evidence type="ECO:0000313" key="8">
    <source>
        <dbReference type="Proteomes" id="UP000267342"/>
    </source>
</evidence>
<comment type="subcellular location">
    <subcellularLocation>
        <location evidence="1 6">Cytoplasm</location>
        <location evidence="1 6">Cytosol</location>
    </subcellularLocation>
</comment>
<evidence type="ECO:0000256" key="3">
    <source>
        <dbReference type="ARBA" id="ARBA00022490"/>
    </source>
</evidence>
<comment type="similarity">
    <text evidence="2 6">Belongs to the FliS family.</text>
</comment>
<dbReference type="AlphaFoldDB" id="A0A348HFL4"/>
<dbReference type="Proteomes" id="UP000267342">
    <property type="component" value="Chromosome"/>
</dbReference>
<dbReference type="PANTHER" id="PTHR34773">
    <property type="entry name" value="FLAGELLAR SECRETION CHAPERONE FLIS"/>
    <property type="match status" value="1"/>
</dbReference>
<dbReference type="EMBL" id="AP018933">
    <property type="protein sequence ID" value="BBG30416.1"/>
    <property type="molecule type" value="Genomic_DNA"/>
</dbReference>
<dbReference type="Pfam" id="PF02561">
    <property type="entry name" value="FliS"/>
    <property type="match status" value="1"/>
</dbReference>
<evidence type="ECO:0000256" key="2">
    <source>
        <dbReference type="ARBA" id="ARBA00008787"/>
    </source>
</evidence>
<proteinExistence type="inferred from homology"/>
<dbReference type="GO" id="GO:0044780">
    <property type="term" value="P:bacterial-type flagellum assembly"/>
    <property type="evidence" value="ECO:0007669"/>
    <property type="project" value="InterPro"/>
</dbReference>
<evidence type="ECO:0000256" key="5">
    <source>
        <dbReference type="ARBA" id="ARBA00023186"/>
    </source>
</evidence>
<dbReference type="InterPro" id="IPR003713">
    <property type="entry name" value="FliS"/>
</dbReference>
<evidence type="ECO:0000256" key="1">
    <source>
        <dbReference type="ARBA" id="ARBA00004514"/>
    </source>
</evidence>
<keyword evidence="7" id="KW-0966">Cell projection</keyword>
<protein>
    <recommendedName>
        <fullName evidence="6">Flagellar secretion chaperone FliS</fullName>
    </recommendedName>
</protein>
<keyword evidence="7" id="KW-0969">Cilium</keyword>
<dbReference type="PIRSF" id="PIRSF039090">
    <property type="entry name" value="Flis"/>
    <property type="match status" value="1"/>
</dbReference>